<evidence type="ECO:0000313" key="2">
    <source>
        <dbReference type="EMBL" id="SUN35904.1"/>
    </source>
</evidence>
<proteinExistence type="predicted"/>
<keyword evidence="1" id="KW-1133">Transmembrane helix</keyword>
<dbReference type="EMBL" id="UHFA01000002">
    <property type="protein sequence ID" value="SUN35904.1"/>
    <property type="molecule type" value="Genomic_DNA"/>
</dbReference>
<keyword evidence="3" id="KW-1185">Reference proteome</keyword>
<dbReference type="RefSeq" id="WP_241208459.1">
    <property type="nucleotide sequence ID" value="NZ_UHFA01000002.1"/>
</dbReference>
<keyword evidence="1" id="KW-0472">Membrane</keyword>
<feature type="transmembrane region" description="Helical" evidence="1">
    <location>
        <begin position="24"/>
        <end position="51"/>
    </location>
</feature>
<protein>
    <submittedName>
        <fullName evidence="2">Membrane protein</fullName>
    </submittedName>
</protein>
<evidence type="ECO:0000256" key="1">
    <source>
        <dbReference type="SAM" id="Phobius"/>
    </source>
</evidence>
<organism evidence="2 3">
    <name type="scientific">Streptococcus downei MFe28</name>
    <dbReference type="NCBI Taxonomy" id="764290"/>
    <lineage>
        <taxon>Bacteria</taxon>
        <taxon>Bacillati</taxon>
        <taxon>Bacillota</taxon>
        <taxon>Bacilli</taxon>
        <taxon>Lactobacillales</taxon>
        <taxon>Streptococcaceae</taxon>
        <taxon>Streptococcus</taxon>
    </lineage>
</organism>
<evidence type="ECO:0000313" key="3">
    <source>
        <dbReference type="Proteomes" id="UP000254082"/>
    </source>
</evidence>
<name>A0A380JE15_STRDO</name>
<dbReference type="AlphaFoldDB" id="A0A380JE15"/>
<gene>
    <name evidence="2" type="ORF">NCTC11391_00943</name>
</gene>
<accession>A0A380JE15</accession>
<keyword evidence="1" id="KW-0812">Transmembrane</keyword>
<sequence>MLKAYLKYWKQYVNFGGKSTRPDYWWVFLLNTIMTLAFCLLLSVVIIRFLIALDHQHLREVWENFKDTYYSNVRDSAPFHAKLFPVLDFLVHYSRGTLGLLWLSFFWKLANGHL</sequence>
<reference evidence="2 3" key="1">
    <citation type="submission" date="2018-06" db="EMBL/GenBank/DDBJ databases">
        <authorList>
            <consortium name="Pathogen Informatics"/>
            <person name="Doyle S."/>
        </authorList>
    </citation>
    <scope>NUCLEOTIDE SEQUENCE [LARGE SCALE GENOMIC DNA]</scope>
    <source>
        <strain evidence="3">NCTC 11391</strain>
    </source>
</reference>
<dbReference type="Proteomes" id="UP000254082">
    <property type="component" value="Unassembled WGS sequence"/>
</dbReference>